<dbReference type="EMBL" id="JANPWB010000014">
    <property type="protein sequence ID" value="KAJ1100840.1"/>
    <property type="molecule type" value="Genomic_DNA"/>
</dbReference>
<comment type="caution">
    <text evidence="2">The sequence shown here is derived from an EMBL/GenBank/DDBJ whole genome shotgun (WGS) entry which is preliminary data.</text>
</comment>
<proteinExistence type="predicted"/>
<dbReference type="AlphaFoldDB" id="A0AAV7MDH2"/>
<organism evidence="2 3">
    <name type="scientific">Pleurodeles waltl</name>
    <name type="common">Iberian ribbed newt</name>
    <dbReference type="NCBI Taxonomy" id="8319"/>
    <lineage>
        <taxon>Eukaryota</taxon>
        <taxon>Metazoa</taxon>
        <taxon>Chordata</taxon>
        <taxon>Craniata</taxon>
        <taxon>Vertebrata</taxon>
        <taxon>Euteleostomi</taxon>
        <taxon>Amphibia</taxon>
        <taxon>Batrachia</taxon>
        <taxon>Caudata</taxon>
        <taxon>Salamandroidea</taxon>
        <taxon>Salamandridae</taxon>
        <taxon>Pleurodelinae</taxon>
        <taxon>Pleurodeles</taxon>
    </lineage>
</organism>
<evidence type="ECO:0000256" key="1">
    <source>
        <dbReference type="SAM" id="MobiDB-lite"/>
    </source>
</evidence>
<evidence type="ECO:0000313" key="2">
    <source>
        <dbReference type="EMBL" id="KAJ1100840.1"/>
    </source>
</evidence>
<feature type="non-terminal residue" evidence="2">
    <location>
        <position position="72"/>
    </location>
</feature>
<evidence type="ECO:0000313" key="3">
    <source>
        <dbReference type="Proteomes" id="UP001066276"/>
    </source>
</evidence>
<name>A0AAV7MDH2_PLEWA</name>
<keyword evidence="3" id="KW-1185">Reference proteome</keyword>
<dbReference type="Proteomes" id="UP001066276">
    <property type="component" value="Chromosome 10"/>
</dbReference>
<gene>
    <name evidence="2" type="ORF">NDU88_005915</name>
</gene>
<sequence>RSAGIKAHLRDLLQSAHIWGALEKWEGRWASKKEKRKRDSQEETEGAEKGESVKMLPMREIRGGPFVHVPWH</sequence>
<accession>A0AAV7MDH2</accession>
<protein>
    <submittedName>
        <fullName evidence="2">Uncharacterized protein</fullName>
    </submittedName>
</protein>
<reference evidence="2" key="1">
    <citation type="journal article" date="2022" name="bioRxiv">
        <title>Sequencing and chromosome-scale assembly of the giantPleurodeles waltlgenome.</title>
        <authorList>
            <person name="Brown T."/>
            <person name="Elewa A."/>
            <person name="Iarovenko S."/>
            <person name="Subramanian E."/>
            <person name="Araus A.J."/>
            <person name="Petzold A."/>
            <person name="Susuki M."/>
            <person name="Suzuki K.-i.T."/>
            <person name="Hayashi T."/>
            <person name="Toyoda A."/>
            <person name="Oliveira C."/>
            <person name="Osipova E."/>
            <person name="Leigh N.D."/>
            <person name="Simon A."/>
            <person name="Yun M.H."/>
        </authorList>
    </citation>
    <scope>NUCLEOTIDE SEQUENCE</scope>
    <source>
        <strain evidence="2">20211129_DDA</strain>
        <tissue evidence="2">Liver</tissue>
    </source>
</reference>
<feature type="non-terminal residue" evidence="2">
    <location>
        <position position="1"/>
    </location>
</feature>
<feature type="region of interest" description="Disordered" evidence="1">
    <location>
        <begin position="30"/>
        <end position="59"/>
    </location>
</feature>